<evidence type="ECO:0000259" key="14">
    <source>
        <dbReference type="Pfam" id="PF17039"/>
    </source>
</evidence>
<dbReference type="FunFam" id="3.40.50.11660:FF:000002">
    <property type="entry name" value="Alpha-(1,3)-fucosyltransferase"/>
    <property type="match status" value="1"/>
</dbReference>
<keyword evidence="4 12" id="KW-0328">Glycosyltransferase</keyword>
<dbReference type="GO" id="GO:0032580">
    <property type="term" value="C:Golgi cisterna membrane"/>
    <property type="evidence" value="ECO:0007669"/>
    <property type="project" value="UniProtKB-SubCell"/>
</dbReference>
<keyword evidence="16" id="KW-1185">Reference proteome</keyword>
<comment type="caution">
    <text evidence="12">Lacks conserved residue(s) required for the propagation of feature annotation.</text>
</comment>
<comment type="pathway">
    <text evidence="2">Protein modification; protein glycosylation.</text>
</comment>
<dbReference type="InterPro" id="IPR001503">
    <property type="entry name" value="Glyco_trans_10"/>
</dbReference>
<evidence type="ECO:0000256" key="8">
    <source>
        <dbReference type="ARBA" id="ARBA00022989"/>
    </source>
</evidence>
<dbReference type="OrthoDB" id="5790915at2759"/>
<name>A0A158QPQ6_HAEPC</name>
<keyword evidence="5 12" id="KW-0808">Transferase</keyword>
<dbReference type="Pfam" id="PF00852">
    <property type="entry name" value="Glyco_transf_10"/>
    <property type="match status" value="1"/>
</dbReference>
<comment type="similarity">
    <text evidence="3 12">Belongs to the glycosyltransferase 10 family.</text>
</comment>
<organism evidence="17">
    <name type="scientific">Haemonchus placei</name>
    <name type="common">Barber's pole worm</name>
    <dbReference type="NCBI Taxonomy" id="6290"/>
    <lineage>
        <taxon>Eukaryota</taxon>
        <taxon>Metazoa</taxon>
        <taxon>Ecdysozoa</taxon>
        <taxon>Nematoda</taxon>
        <taxon>Chromadorea</taxon>
        <taxon>Rhabditida</taxon>
        <taxon>Rhabditina</taxon>
        <taxon>Rhabditomorpha</taxon>
        <taxon>Strongyloidea</taxon>
        <taxon>Trichostrongylidae</taxon>
        <taxon>Haemonchus</taxon>
    </lineage>
</organism>
<feature type="domain" description="Fucosyltransferase N-terminal" evidence="14">
    <location>
        <begin position="83"/>
        <end position="189"/>
    </location>
</feature>
<gene>
    <name evidence="15" type="ORF">HPLM_LOCUS13078</name>
</gene>
<evidence type="ECO:0000256" key="9">
    <source>
        <dbReference type="ARBA" id="ARBA00023034"/>
    </source>
</evidence>
<dbReference type="STRING" id="6290.A0A158QPQ6"/>
<feature type="domain" description="Fucosyltransferase C-terminal" evidence="13">
    <location>
        <begin position="214"/>
        <end position="383"/>
    </location>
</feature>
<feature type="transmembrane region" description="Helical" evidence="12">
    <location>
        <begin position="551"/>
        <end position="571"/>
    </location>
</feature>
<dbReference type="EC" id="2.4.1.-" evidence="12"/>
<evidence type="ECO:0000256" key="5">
    <source>
        <dbReference type="ARBA" id="ARBA00022679"/>
    </source>
</evidence>
<dbReference type="AlphaFoldDB" id="A0A158QPQ6"/>
<dbReference type="WBParaSite" id="HPLM_0001308601-mRNA-1">
    <property type="protein sequence ID" value="HPLM_0001308601-mRNA-1"/>
    <property type="gene ID" value="HPLM_0001308601"/>
</dbReference>
<keyword evidence="6 12" id="KW-0812">Transmembrane</keyword>
<proteinExistence type="inferred from homology"/>
<keyword evidence="9 12" id="KW-0333">Golgi apparatus</keyword>
<evidence type="ECO:0000256" key="11">
    <source>
        <dbReference type="ARBA" id="ARBA00023180"/>
    </source>
</evidence>
<dbReference type="GO" id="GO:0008417">
    <property type="term" value="F:fucosyltransferase activity"/>
    <property type="evidence" value="ECO:0007669"/>
    <property type="project" value="InterPro"/>
</dbReference>
<evidence type="ECO:0000256" key="12">
    <source>
        <dbReference type="RuleBase" id="RU003832"/>
    </source>
</evidence>
<reference evidence="15 16" key="2">
    <citation type="submission" date="2018-11" db="EMBL/GenBank/DDBJ databases">
        <authorList>
            <consortium name="Pathogen Informatics"/>
        </authorList>
    </citation>
    <scope>NUCLEOTIDE SEQUENCE [LARGE SCALE GENOMIC DNA]</scope>
    <source>
        <strain evidence="15 16">MHpl1</strain>
    </source>
</reference>
<dbReference type="Proteomes" id="UP000268014">
    <property type="component" value="Unassembled WGS sequence"/>
</dbReference>
<reference evidence="17" key="1">
    <citation type="submission" date="2016-04" db="UniProtKB">
        <authorList>
            <consortium name="WormBaseParasite"/>
        </authorList>
    </citation>
    <scope>IDENTIFICATION</scope>
</reference>
<sequence length="584" mass="66703">MYFEWGTPAWRLLPSEPPASKASEMNPNKEMPAVGLKRNSATRGYSLKWLSIWFGALLGLYTTYLFLQSSSTLSLFQEQSSVPLIVAWTAYFKDTISNKLKTSLANCPFRCDIVERSAYDHRIPSAYILHGRDVNVSDLPARRYPHQLMVFMLFEPPPYAGRAWRKLPPNYFNATMTYRKSSDYPLQYGKFVRRSPIDKRQMVFSEQQIQKAMKRKTKGALLLMSRCLTYSNRESIIRKLSAKINITIVGRCSSAFPGATNVYCPNSMRGDKCEEELVATHRFYLGFENSFCRDYITEKFFLRISQLMVPIVVNRAFYEGNGIPPSSFIALDDFENDDELENHLYAVQHHNKLFLKYFEWTKYYRKPSSYVSDAACRLCADLAVCFEDPTTMTGIRRGSSFAEPPKPNQLQKGVHFEENGSDGGLRRTGVGRKHHSLLISHFVSTVVHLISSILLYLSWHFADSECGETSIFLTNLQAILMIIYAITVVVKVGLLIKHFCHIPVPAKYINIITIIIAAKQFLIAVICEVFLEASTMVPRSGCPAIRNTLPVWSARLFYLFSIVINSIFFALSNKFHARMEETDS</sequence>
<dbReference type="Pfam" id="PF17039">
    <property type="entry name" value="Glyco_tran_10_N"/>
    <property type="match status" value="1"/>
</dbReference>
<accession>A0A158QPQ6</accession>
<evidence type="ECO:0000313" key="15">
    <source>
        <dbReference type="EMBL" id="VDO47776.1"/>
    </source>
</evidence>
<feature type="transmembrane region" description="Helical" evidence="12">
    <location>
        <begin position="508"/>
        <end position="531"/>
    </location>
</feature>
<evidence type="ECO:0000256" key="2">
    <source>
        <dbReference type="ARBA" id="ARBA00004922"/>
    </source>
</evidence>
<keyword evidence="11" id="KW-0325">Glycoprotein</keyword>
<feature type="transmembrane region" description="Helical" evidence="12">
    <location>
        <begin position="471"/>
        <end position="496"/>
    </location>
</feature>
<evidence type="ECO:0000313" key="16">
    <source>
        <dbReference type="Proteomes" id="UP000268014"/>
    </source>
</evidence>
<dbReference type="UniPathway" id="UPA00378"/>
<evidence type="ECO:0000256" key="1">
    <source>
        <dbReference type="ARBA" id="ARBA00004447"/>
    </source>
</evidence>
<dbReference type="PANTHER" id="PTHR48438:SF1">
    <property type="entry name" value="ALPHA-(1,3)-FUCOSYLTRANSFERASE C-RELATED"/>
    <property type="match status" value="1"/>
</dbReference>
<dbReference type="InterPro" id="IPR055270">
    <property type="entry name" value="Glyco_tran_10_C"/>
</dbReference>
<dbReference type="PANTHER" id="PTHR48438">
    <property type="entry name" value="ALPHA-(1,3)-FUCOSYLTRANSFERASE C-RELATED"/>
    <property type="match status" value="1"/>
</dbReference>
<keyword evidence="8 12" id="KW-1133">Transmembrane helix</keyword>
<dbReference type="SUPFAM" id="SSF53756">
    <property type="entry name" value="UDP-Glycosyltransferase/glycogen phosphorylase"/>
    <property type="match status" value="1"/>
</dbReference>
<evidence type="ECO:0000256" key="3">
    <source>
        <dbReference type="ARBA" id="ARBA00008919"/>
    </source>
</evidence>
<protein>
    <recommendedName>
        <fullName evidence="12">Fucosyltransferase</fullName>
        <ecNumber evidence="12">2.4.1.-</ecNumber>
    </recommendedName>
</protein>
<evidence type="ECO:0000256" key="10">
    <source>
        <dbReference type="ARBA" id="ARBA00023136"/>
    </source>
</evidence>
<dbReference type="EMBL" id="UZAF01018074">
    <property type="protein sequence ID" value="VDO47776.1"/>
    <property type="molecule type" value="Genomic_DNA"/>
</dbReference>
<evidence type="ECO:0000256" key="6">
    <source>
        <dbReference type="ARBA" id="ARBA00022692"/>
    </source>
</evidence>
<feature type="transmembrane region" description="Helical" evidence="12">
    <location>
        <begin position="436"/>
        <end position="459"/>
    </location>
</feature>
<evidence type="ECO:0000256" key="4">
    <source>
        <dbReference type="ARBA" id="ARBA00022676"/>
    </source>
</evidence>
<dbReference type="Gene3D" id="3.40.50.11660">
    <property type="entry name" value="Glycosyl transferase family 10, C-terminal domain"/>
    <property type="match status" value="1"/>
</dbReference>
<evidence type="ECO:0000259" key="13">
    <source>
        <dbReference type="Pfam" id="PF00852"/>
    </source>
</evidence>
<evidence type="ECO:0000313" key="17">
    <source>
        <dbReference type="WBParaSite" id="HPLM_0001308601-mRNA-1"/>
    </source>
</evidence>
<keyword evidence="10 12" id="KW-0472">Membrane</keyword>
<dbReference type="InterPro" id="IPR038577">
    <property type="entry name" value="GT10-like_C_sf"/>
</dbReference>
<evidence type="ECO:0000256" key="7">
    <source>
        <dbReference type="ARBA" id="ARBA00022968"/>
    </source>
</evidence>
<feature type="transmembrane region" description="Helical" evidence="12">
    <location>
        <begin position="49"/>
        <end position="67"/>
    </location>
</feature>
<comment type="subcellular location">
    <subcellularLocation>
        <location evidence="1 12">Golgi apparatus</location>
        <location evidence="1 12">Golgi stack membrane</location>
        <topology evidence="1 12">Single-pass type II membrane protein</topology>
    </subcellularLocation>
</comment>
<dbReference type="InterPro" id="IPR031481">
    <property type="entry name" value="Glyco_tran_10_N"/>
</dbReference>
<keyword evidence="7" id="KW-0735">Signal-anchor</keyword>